<evidence type="ECO:0000313" key="16">
    <source>
        <dbReference type="Proteomes" id="UP000658720"/>
    </source>
</evidence>
<keyword evidence="12" id="KW-1133">Transmembrane helix</keyword>
<keyword evidence="6 9" id="KW-0067">ATP-binding</keyword>
<feature type="compositionally biased region" description="Polar residues" evidence="11">
    <location>
        <begin position="297"/>
        <end position="310"/>
    </location>
</feature>
<reference evidence="15 16" key="1">
    <citation type="submission" date="2020-10" db="EMBL/GenBank/DDBJ databases">
        <authorList>
            <person name="Castelo-Branco R."/>
            <person name="Eusebio N."/>
            <person name="Adriana R."/>
            <person name="Vieira A."/>
            <person name="Brugerolle De Fraissinette N."/>
            <person name="Rezende De Castro R."/>
            <person name="Schneider M.P."/>
            <person name="Vasconcelos V."/>
            <person name="Leao P.N."/>
        </authorList>
    </citation>
    <scope>NUCLEOTIDE SEQUENCE [LARGE SCALE GENOMIC DNA]</scope>
    <source>
        <strain evidence="15 16">LEGE 00031</strain>
    </source>
</reference>
<dbReference type="SMART" id="SM00287">
    <property type="entry name" value="SH3b"/>
    <property type="match status" value="1"/>
</dbReference>
<dbReference type="Pfam" id="PF00069">
    <property type="entry name" value="Pkinase"/>
    <property type="match status" value="1"/>
</dbReference>
<feature type="domain" description="Protein kinase" evidence="13">
    <location>
        <begin position="9"/>
        <end position="271"/>
    </location>
</feature>
<dbReference type="Gene3D" id="1.10.510.10">
    <property type="entry name" value="Transferase(Phosphotransferase) domain 1"/>
    <property type="match status" value="1"/>
</dbReference>
<sequence length="503" mass="54786">MNAQLLNRYEIVRSLGSGGFGETFLAKDTQIPSQKLVVVKRLKPATASSNTSTELIQKLFEKESSVLEDLGEHNGQIPKLYSYFSTNDEFYLVQEYIQGVSLSEIAPINSEQAKTILSSLLTTLKYIHSKGIIHRDIKPENIILRDSDHLPVLIDFGAVKETMGAVSLSSGSTVSSVVIGTRGFMAPEQSAGRSVFSTDLYALGLTIIYALTKKLPVEFATSQLTGELDWQSHVPDINQQLTGVLNKAIQMEPSRRYPTADAMYQDLHSLASFGAETVPPMETVRVTPSNEFLTSNSSSFNSATRVSTPISSEKSSEKSKSKIATLLTILIGIIVVSAGLGGGFVITQQIKEAEARAAQAEKEKQEAEQKRIEAEQKIAEEEKRQKELEAQRIEQERQQLTAEANRAKQERQRLAAERQRVQALANQARAMAGGASATIGGIPGSKNIRSGPGTNYGVVTQGYTGDGLDILDSSTDSGGHVWYKVYHYGSGATGWMASQLVNF</sequence>
<keyword evidence="5 15" id="KW-0418">Kinase</keyword>
<feature type="domain" description="SH3b" evidence="14">
    <location>
        <begin position="434"/>
        <end position="503"/>
    </location>
</feature>
<dbReference type="InterPro" id="IPR011009">
    <property type="entry name" value="Kinase-like_dom_sf"/>
</dbReference>
<dbReference type="Proteomes" id="UP000658720">
    <property type="component" value="Unassembled WGS sequence"/>
</dbReference>
<feature type="region of interest" description="Disordered" evidence="11">
    <location>
        <begin position="297"/>
        <end position="318"/>
    </location>
</feature>
<gene>
    <name evidence="15" type="ORF">IQ217_09005</name>
</gene>
<keyword evidence="12" id="KW-0812">Transmembrane</keyword>
<dbReference type="EMBL" id="JADEVV010000021">
    <property type="protein sequence ID" value="MBE9253980.1"/>
    <property type="molecule type" value="Genomic_DNA"/>
</dbReference>
<feature type="transmembrane region" description="Helical" evidence="12">
    <location>
        <begin position="323"/>
        <end position="346"/>
    </location>
</feature>
<evidence type="ECO:0000259" key="13">
    <source>
        <dbReference type="PROSITE" id="PS50011"/>
    </source>
</evidence>
<dbReference type="SUPFAM" id="SSF56112">
    <property type="entry name" value="Protein kinase-like (PK-like)"/>
    <property type="match status" value="1"/>
</dbReference>
<proteinExistence type="predicted"/>
<name>A0ABR9VRM0_9SYNC</name>
<evidence type="ECO:0000256" key="7">
    <source>
        <dbReference type="ARBA" id="ARBA00047899"/>
    </source>
</evidence>
<dbReference type="GO" id="GO:0016301">
    <property type="term" value="F:kinase activity"/>
    <property type="evidence" value="ECO:0007669"/>
    <property type="project" value="UniProtKB-KW"/>
</dbReference>
<evidence type="ECO:0000256" key="11">
    <source>
        <dbReference type="SAM" id="MobiDB-lite"/>
    </source>
</evidence>
<dbReference type="InterPro" id="IPR008271">
    <property type="entry name" value="Ser/Thr_kinase_AS"/>
</dbReference>
<feature type="coiled-coil region" evidence="10">
    <location>
        <begin position="348"/>
        <end position="431"/>
    </location>
</feature>
<dbReference type="InterPro" id="IPR003646">
    <property type="entry name" value="SH3-like_bac-type"/>
</dbReference>
<comment type="caution">
    <text evidence="15">The sequence shown here is derived from an EMBL/GenBank/DDBJ whole genome shotgun (WGS) entry which is preliminary data.</text>
</comment>
<dbReference type="RefSeq" id="WP_194019694.1">
    <property type="nucleotide sequence ID" value="NZ_JADEVV010000021.1"/>
</dbReference>
<comment type="catalytic activity">
    <reaction evidence="8">
        <text>L-seryl-[protein] + ATP = O-phospho-L-seryl-[protein] + ADP + H(+)</text>
        <dbReference type="Rhea" id="RHEA:17989"/>
        <dbReference type="Rhea" id="RHEA-COMP:9863"/>
        <dbReference type="Rhea" id="RHEA-COMP:11604"/>
        <dbReference type="ChEBI" id="CHEBI:15378"/>
        <dbReference type="ChEBI" id="CHEBI:29999"/>
        <dbReference type="ChEBI" id="CHEBI:30616"/>
        <dbReference type="ChEBI" id="CHEBI:83421"/>
        <dbReference type="ChEBI" id="CHEBI:456216"/>
        <dbReference type="EC" id="2.7.11.1"/>
    </reaction>
</comment>
<evidence type="ECO:0000256" key="2">
    <source>
        <dbReference type="ARBA" id="ARBA00022527"/>
    </source>
</evidence>
<dbReference type="InterPro" id="IPR000719">
    <property type="entry name" value="Prot_kinase_dom"/>
</dbReference>
<evidence type="ECO:0000256" key="9">
    <source>
        <dbReference type="PROSITE-ProRule" id="PRU10141"/>
    </source>
</evidence>
<dbReference type="PANTHER" id="PTHR24363:SF0">
    <property type="entry name" value="SERINE_THREONINE KINASE LIKE DOMAIN CONTAINING 1"/>
    <property type="match status" value="1"/>
</dbReference>
<accession>A0ABR9VRM0</accession>
<evidence type="ECO:0000259" key="14">
    <source>
        <dbReference type="PROSITE" id="PS51781"/>
    </source>
</evidence>
<dbReference type="Gene3D" id="2.30.30.40">
    <property type="entry name" value="SH3 Domains"/>
    <property type="match status" value="1"/>
</dbReference>
<keyword evidence="4 9" id="KW-0547">Nucleotide-binding</keyword>
<dbReference type="Pfam" id="PF08239">
    <property type="entry name" value="SH3_3"/>
    <property type="match status" value="1"/>
</dbReference>
<evidence type="ECO:0000313" key="15">
    <source>
        <dbReference type="EMBL" id="MBE9253980.1"/>
    </source>
</evidence>
<keyword evidence="3" id="KW-0808">Transferase</keyword>
<evidence type="ECO:0000256" key="5">
    <source>
        <dbReference type="ARBA" id="ARBA00022777"/>
    </source>
</evidence>
<feature type="binding site" evidence="9">
    <location>
        <position position="40"/>
    </location>
    <ligand>
        <name>ATP</name>
        <dbReference type="ChEBI" id="CHEBI:30616"/>
    </ligand>
</feature>
<evidence type="ECO:0000256" key="3">
    <source>
        <dbReference type="ARBA" id="ARBA00022679"/>
    </source>
</evidence>
<organism evidence="15 16">
    <name type="scientific">Synechocystis salina LEGE 00031</name>
    <dbReference type="NCBI Taxonomy" id="1828736"/>
    <lineage>
        <taxon>Bacteria</taxon>
        <taxon>Bacillati</taxon>
        <taxon>Cyanobacteriota</taxon>
        <taxon>Cyanophyceae</taxon>
        <taxon>Synechococcales</taxon>
        <taxon>Merismopediaceae</taxon>
        <taxon>Synechocystis</taxon>
    </lineage>
</organism>
<evidence type="ECO:0000256" key="4">
    <source>
        <dbReference type="ARBA" id="ARBA00022741"/>
    </source>
</evidence>
<dbReference type="PROSITE" id="PS00108">
    <property type="entry name" value="PROTEIN_KINASE_ST"/>
    <property type="match status" value="1"/>
</dbReference>
<dbReference type="EC" id="2.7.11.1" evidence="1"/>
<dbReference type="SMART" id="SM00220">
    <property type="entry name" value="S_TKc"/>
    <property type="match status" value="1"/>
</dbReference>
<evidence type="ECO:0000256" key="8">
    <source>
        <dbReference type="ARBA" id="ARBA00048679"/>
    </source>
</evidence>
<evidence type="ECO:0000256" key="10">
    <source>
        <dbReference type="SAM" id="Coils"/>
    </source>
</evidence>
<comment type="catalytic activity">
    <reaction evidence="7">
        <text>L-threonyl-[protein] + ATP = O-phospho-L-threonyl-[protein] + ADP + H(+)</text>
        <dbReference type="Rhea" id="RHEA:46608"/>
        <dbReference type="Rhea" id="RHEA-COMP:11060"/>
        <dbReference type="Rhea" id="RHEA-COMP:11605"/>
        <dbReference type="ChEBI" id="CHEBI:15378"/>
        <dbReference type="ChEBI" id="CHEBI:30013"/>
        <dbReference type="ChEBI" id="CHEBI:30616"/>
        <dbReference type="ChEBI" id="CHEBI:61977"/>
        <dbReference type="ChEBI" id="CHEBI:456216"/>
        <dbReference type="EC" id="2.7.11.1"/>
    </reaction>
</comment>
<keyword evidence="16" id="KW-1185">Reference proteome</keyword>
<dbReference type="PROSITE" id="PS50011">
    <property type="entry name" value="PROTEIN_KINASE_DOM"/>
    <property type="match status" value="1"/>
</dbReference>
<evidence type="ECO:0000256" key="1">
    <source>
        <dbReference type="ARBA" id="ARBA00012513"/>
    </source>
</evidence>
<keyword evidence="2" id="KW-0723">Serine/threonine-protein kinase</keyword>
<dbReference type="InterPro" id="IPR017441">
    <property type="entry name" value="Protein_kinase_ATP_BS"/>
</dbReference>
<keyword evidence="12" id="KW-0472">Membrane</keyword>
<evidence type="ECO:0000256" key="12">
    <source>
        <dbReference type="SAM" id="Phobius"/>
    </source>
</evidence>
<dbReference type="PANTHER" id="PTHR24363">
    <property type="entry name" value="SERINE/THREONINE PROTEIN KINASE"/>
    <property type="match status" value="1"/>
</dbReference>
<dbReference type="CDD" id="cd14014">
    <property type="entry name" value="STKc_PknB_like"/>
    <property type="match status" value="1"/>
</dbReference>
<evidence type="ECO:0000256" key="6">
    <source>
        <dbReference type="ARBA" id="ARBA00022840"/>
    </source>
</evidence>
<protein>
    <recommendedName>
        <fullName evidence="1">non-specific serine/threonine protein kinase</fullName>
        <ecNumber evidence="1">2.7.11.1</ecNumber>
    </recommendedName>
</protein>
<dbReference type="PROSITE" id="PS51781">
    <property type="entry name" value="SH3B"/>
    <property type="match status" value="1"/>
</dbReference>
<keyword evidence="10" id="KW-0175">Coiled coil</keyword>
<dbReference type="PROSITE" id="PS00107">
    <property type="entry name" value="PROTEIN_KINASE_ATP"/>
    <property type="match status" value="1"/>
</dbReference>